<dbReference type="GO" id="GO:0006635">
    <property type="term" value="P:fatty acid beta-oxidation"/>
    <property type="evidence" value="ECO:0007669"/>
    <property type="project" value="TreeGrafter"/>
</dbReference>
<evidence type="ECO:0000256" key="2">
    <source>
        <dbReference type="ARBA" id="ARBA00005254"/>
    </source>
</evidence>
<organism evidence="8 9">
    <name type="scientific">Metallumcola ferriviriculae</name>
    <dbReference type="NCBI Taxonomy" id="3039180"/>
    <lineage>
        <taxon>Bacteria</taxon>
        <taxon>Bacillati</taxon>
        <taxon>Bacillota</taxon>
        <taxon>Clostridia</taxon>
        <taxon>Neomoorellales</taxon>
        <taxon>Desulfitibacteraceae</taxon>
        <taxon>Metallumcola</taxon>
    </lineage>
</organism>
<dbReference type="PANTHER" id="PTHR11941:SF54">
    <property type="entry name" value="ENOYL-COA HYDRATASE, MITOCHONDRIAL"/>
    <property type="match status" value="1"/>
</dbReference>
<evidence type="ECO:0000256" key="5">
    <source>
        <dbReference type="ARBA" id="ARBA00050624"/>
    </source>
</evidence>
<name>A0AAU0UNC1_9FIRM</name>
<dbReference type="FunFam" id="3.90.226.10:FF:000009">
    <property type="entry name" value="Carnitinyl-CoA dehydratase"/>
    <property type="match status" value="1"/>
</dbReference>
<dbReference type="Proteomes" id="UP001329915">
    <property type="component" value="Chromosome"/>
</dbReference>
<evidence type="ECO:0000256" key="1">
    <source>
        <dbReference type="ARBA" id="ARBA00005086"/>
    </source>
</evidence>
<dbReference type="KEGG" id="dbc:MFMK1_002664"/>
<comment type="catalytic activity">
    <reaction evidence="5">
        <text>a short-chain (3S)-3-hydroxyacyl-CoA = a short-chain (2E)-enoyl-CoA + H2O</text>
        <dbReference type="Rhea" id="RHEA:52664"/>
        <dbReference type="ChEBI" id="CHEBI:15377"/>
        <dbReference type="ChEBI" id="CHEBI:87488"/>
        <dbReference type="ChEBI" id="CHEBI:136760"/>
        <dbReference type="EC" id="4.2.1.150"/>
    </reaction>
</comment>
<evidence type="ECO:0000256" key="7">
    <source>
        <dbReference type="RuleBase" id="RU003707"/>
    </source>
</evidence>
<dbReference type="EC" id="4.2.1.150" evidence="6"/>
<evidence type="ECO:0000256" key="3">
    <source>
        <dbReference type="ARBA" id="ARBA00011881"/>
    </source>
</evidence>
<dbReference type="GO" id="GO:0018812">
    <property type="term" value="F:3-hydroxyacyl-CoA dehydratase activity"/>
    <property type="evidence" value="ECO:0007669"/>
    <property type="project" value="UniProtKB-EC"/>
</dbReference>
<dbReference type="InterPro" id="IPR018376">
    <property type="entry name" value="Enoyl-CoA_hyd/isom_CS"/>
</dbReference>
<sequence length="261" mass="27960">MGEKKLVNLTVDDGVAIIIIDNPPLNVLNKEVVACLNSCLEEIEKDKTIVSVVVTGTGERAFMAGADIKEFLELNAPGEAAELSNNNHWVFSRLADLPQPTIAALNGLAYGGGCELTLCCDLRVAEEDVKIALPEINLGLFPGGGGTQRLSRLIGSSRAKEMMFFGEPLGAQEALKLGLVNKVVSKGEALNKSVELAKKLTTKAGKALQAIKQAVDQGTEQSIANGLTLEIKLFDNVFQTEDVKEGVNAFLEKRGANFKHR</sequence>
<dbReference type="AlphaFoldDB" id="A0AAU0UNC1"/>
<dbReference type="CDD" id="cd06558">
    <property type="entry name" value="crotonase-like"/>
    <property type="match status" value="1"/>
</dbReference>
<dbReference type="InterPro" id="IPR014748">
    <property type="entry name" value="Enoyl-CoA_hydra_C"/>
</dbReference>
<protein>
    <recommendedName>
        <fullName evidence="6">short-chain-enoyl-CoA hydratase</fullName>
        <ecNumber evidence="6">4.2.1.150</ecNumber>
    </recommendedName>
</protein>
<keyword evidence="4" id="KW-0456">Lyase</keyword>
<dbReference type="Gene3D" id="1.10.12.10">
    <property type="entry name" value="Lyase 2-enoyl-coa Hydratase, Chain A, domain 2"/>
    <property type="match status" value="1"/>
</dbReference>
<comment type="pathway">
    <text evidence="1">Lipid metabolism; butanoate metabolism.</text>
</comment>
<comment type="subunit">
    <text evidence="3">Homotetramer.</text>
</comment>
<dbReference type="SUPFAM" id="SSF52096">
    <property type="entry name" value="ClpP/crotonase"/>
    <property type="match status" value="1"/>
</dbReference>
<dbReference type="PANTHER" id="PTHR11941">
    <property type="entry name" value="ENOYL-COA HYDRATASE-RELATED"/>
    <property type="match status" value="1"/>
</dbReference>
<dbReference type="RefSeq" id="WP_366922220.1">
    <property type="nucleotide sequence ID" value="NZ_CP121694.1"/>
</dbReference>
<dbReference type="InterPro" id="IPR001753">
    <property type="entry name" value="Enoyl-CoA_hydra/iso"/>
</dbReference>
<comment type="similarity">
    <text evidence="2 7">Belongs to the enoyl-CoA hydratase/isomerase family.</text>
</comment>
<dbReference type="InterPro" id="IPR029045">
    <property type="entry name" value="ClpP/crotonase-like_dom_sf"/>
</dbReference>
<dbReference type="Pfam" id="PF00378">
    <property type="entry name" value="ECH_1"/>
    <property type="match status" value="1"/>
</dbReference>
<evidence type="ECO:0000313" key="8">
    <source>
        <dbReference type="EMBL" id="WRO22823.1"/>
    </source>
</evidence>
<dbReference type="PROSITE" id="PS00166">
    <property type="entry name" value="ENOYL_COA_HYDRATASE"/>
    <property type="match status" value="1"/>
</dbReference>
<evidence type="ECO:0000256" key="4">
    <source>
        <dbReference type="ARBA" id="ARBA00023239"/>
    </source>
</evidence>
<reference evidence="8 9" key="1">
    <citation type="submission" date="2023-04" db="EMBL/GenBank/DDBJ databases">
        <authorList>
            <person name="Hsu D."/>
        </authorList>
    </citation>
    <scope>NUCLEOTIDE SEQUENCE [LARGE SCALE GENOMIC DNA]</scope>
    <source>
        <strain evidence="8 9">MK1</strain>
    </source>
</reference>
<evidence type="ECO:0000313" key="9">
    <source>
        <dbReference type="Proteomes" id="UP001329915"/>
    </source>
</evidence>
<dbReference type="FunFam" id="1.10.12.10:FF:000001">
    <property type="entry name" value="Probable enoyl-CoA hydratase, mitochondrial"/>
    <property type="match status" value="1"/>
</dbReference>
<evidence type="ECO:0000256" key="6">
    <source>
        <dbReference type="ARBA" id="ARBA00067035"/>
    </source>
</evidence>
<gene>
    <name evidence="8" type="ORF">MFMK1_002664</name>
</gene>
<dbReference type="EMBL" id="CP121694">
    <property type="protein sequence ID" value="WRO22823.1"/>
    <property type="molecule type" value="Genomic_DNA"/>
</dbReference>
<accession>A0AAU0UNC1</accession>
<keyword evidence="9" id="KW-1185">Reference proteome</keyword>
<dbReference type="Gene3D" id="3.90.226.10">
    <property type="entry name" value="2-enoyl-CoA Hydratase, Chain A, domain 1"/>
    <property type="match status" value="1"/>
</dbReference>
<proteinExistence type="inferred from homology"/>